<gene>
    <name evidence="5" type="ORF">LMH87_008914</name>
</gene>
<evidence type="ECO:0000256" key="2">
    <source>
        <dbReference type="ARBA" id="ARBA00006727"/>
    </source>
</evidence>
<feature type="transmembrane region" description="Helical" evidence="3">
    <location>
        <begin position="151"/>
        <end position="175"/>
    </location>
</feature>
<organism evidence="5 6">
    <name type="scientific">Akanthomyces muscarius</name>
    <name type="common">Entomopathogenic fungus</name>
    <name type="synonym">Lecanicillium muscarium</name>
    <dbReference type="NCBI Taxonomy" id="2231603"/>
    <lineage>
        <taxon>Eukaryota</taxon>
        <taxon>Fungi</taxon>
        <taxon>Dikarya</taxon>
        <taxon>Ascomycota</taxon>
        <taxon>Pezizomycotina</taxon>
        <taxon>Sordariomycetes</taxon>
        <taxon>Hypocreomycetidae</taxon>
        <taxon>Hypocreales</taxon>
        <taxon>Cordycipitaceae</taxon>
        <taxon>Akanthomyces</taxon>
    </lineage>
</organism>
<protein>
    <recommendedName>
        <fullName evidence="4">Major facilitator superfamily (MFS) profile domain-containing protein</fullName>
    </recommendedName>
</protein>
<feature type="transmembrane region" description="Helical" evidence="3">
    <location>
        <begin position="259"/>
        <end position="281"/>
    </location>
</feature>
<keyword evidence="6" id="KW-1185">Reference proteome</keyword>
<dbReference type="EMBL" id="JAJHUN010000006">
    <property type="protein sequence ID" value="KAJ4158387.1"/>
    <property type="molecule type" value="Genomic_DNA"/>
</dbReference>
<proteinExistence type="inferred from homology"/>
<feature type="transmembrane region" description="Helical" evidence="3">
    <location>
        <begin position="101"/>
        <end position="122"/>
    </location>
</feature>
<feature type="transmembrane region" description="Helical" evidence="3">
    <location>
        <begin position="392"/>
        <end position="415"/>
    </location>
</feature>
<feature type="domain" description="Major facilitator superfamily (MFS) profile" evidence="4">
    <location>
        <begin position="58"/>
        <end position="450"/>
    </location>
</feature>
<feature type="transmembrane region" description="Helical" evidence="3">
    <location>
        <begin position="62"/>
        <end position="81"/>
    </location>
</feature>
<feature type="transmembrane region" description="Helical" evidence="3">
    <location>
        <begin position="421"/>
        <end position="445"/>
    </location>
</feature>
<dbReference type="GeneID" id="80896073"/>
<keyword evidence="3" id="KW-0472">Membrane</keyword>
<dbReference type="Gene3D" id="1.20.1250.20">
    <property type="entry name" value="MFS general substrate transporter like domains"/>
    <property type="match status" value="2"/>
</dbReference>
<dbReference type="GO" id="GO:0016020">
    <property type="term" value="C:membrane"/>
    <property type="evidence" value="ECO:0007669"/>
    <property type="project" value="UniProtKB-SubCell"/>
</dbReference>
<dbReference type="AlphaFoldDB" id="A0A9W8QK53"/>
<dbReference type="InterPro" id="IPR011701">
    <property type="entry name" value="MFS"/>
</dbReference>
<comment type="similarity">
    <text evidence="2">Belongs to the major facilitator superfamily. Monocarboxylate porter (TC 2.A.1.13) family.</text>
</comment>
<evidence type="ECO:0000256" key="3">
    <source>
        <dbReference type="SAM" id="Phobius"/>
    </source>
</evidence>
<accession>A0A9W8QK53</accession>
<evidence type="ECO:0000313" key="6">
    <source>
        <dbReference type="Proteomes" id="UP001144673"/>
    </source>
</evidence>
<feature type="transmembrane region" description="Helical" evidence="3">
    <location>
        <begin position="301"/>
        <end position="318"/>
    </location>
</feature>
<comment type="subcellular location">
    <subcellularLocation>
        <location evidence="1">Membrane</location>
        <topology evidence="1">Multi-pass membrane protein</topology>
    </subcellularLocation>
</comment>
<dbReference type="SUPFAM" id="SSF103473">
    <property type="entry name" value="MFS general substrate transporter"/>
    <property type="match status" value="1"/>
</dbReference>
<dbReference type="InterPro" id="IPR050327">
    <property type="entry name" value="Proton-linked_MCT"/>
</dbReference>
<dbReference type="InterPro" id="IPR036259">
    <property type="entry name" value="MFS_trans_sf"/>
</dbReference>
<dbReference type="Proteomes" id="UP001144673">
    <property type="component" value="Unassembled WGS sequence"/>
</dbReference>
<keyword evidence="3" id="KW-1133">Transmembrane helix</keyword>
<feature type="transmembrane region" description="Helical" evidence="3">
    <location>
        <begin position="218"/>
        <end position="238"/>
    </location>
</feature>
<evidence type="ECO:0000256" key="1">
    <source>
        <dbReference type="ARBA" id="ARBA00004141"/>
    </source>
</evidence>
<comment type="caution">
    <text evidence="5">The sequence shown here is derived from an EMBL/GenBank/DDBJ whole genome shotgun (WGS) entry which is preliminary data.</text>
</comment>
<dbReference type="InterPro" id="IPR020846">
    <property type="entry name" value="MFS_dom"/>
</dbReference>
<dbReference type="RefSeq" id="XP_056056754.1">
    <property type="nucleotide sequence ID" value="XM_056202164.1"/>
</dbReference>
<name>A0A9W8QK53_AKAMU</name>
<dbReference type="Pfam" id="PF07690">
    <property type="entry name" value="MFS_1"/>
    <property type="match status" value="1"/>
</dbReference>
<feature type="transmembrane region" description="Helical" evidence="3">
    <location>
        <begin position="355"/>
        <end position="380"/>
    </location>
</feature>
<feature type="transmembrane region" description="Helical" evidence="3">
    <location>
        <begin position="187"/>
        <end position="206"/>
    </location>
</feature>
<reference evidence="5" key="1">
    <citation type="journal article" date="2023" name="Access Microbiol">
        <title>De-novo genome assembly for Akanthomyces muscarius, a biocontrol agent of insect agricultural pests.</title>
        <authorList>
            <person name="Erdos Z."/>
            <person name="Studholme D.J."/>
            <person name="Raymond B."/>
            <person name="Sharma M."/>
        </authorList>
    </citation>
    <scope>NUCLEOTIDE SEQUENCE</scope>
    <source>
        <strain evidence="5">Ve6</strain>
    </source>
</reference>
<evidence type="ECO:0000313" key="5">
    <source>
        <dbReference type="EMBL" id="KAJ4158387.1"/>
    </source>
</evidence>
<evidence type="ECO:0000259" key="4">
    <source>
        <dbReference type="PROSITE" id="PS50850"/>
    </source>
</evidence>
<sequence length="464" mass="49618">MIQIVKAFFENHAHSKAEKAPVDPDDPQLENGLCQTSSVFAPADEQPDVASYPEGGRAANTVLLGSFCAIMGGLGLMNSIGVYQSHLATHQLAAVPAGQTAWIFGLYNFMVFFCGLQIGPVFDAHGPTALMCAALLLYVAAYVALGWCRLYWHFVVVVGVVAGVATSVVFVVPVATVGQYFRRRRGAATGLAMSGGSLGGVVFPLVFDRLVGRLGFAWTMRVIGLITVVLLLVGCATVRRRDVFARVSGTAGKSLLPDLRVLMSLPVFLMTAGVFFIEWGFFIGLEYVASYAIEHGISRNLSHLMIVFLNAGSFPGRWLPGILADRFGRLNTMIMTNLLCIVAMFAIWLPAKNNAAAVIVFSVVFGFASGSNISLVPVCVGEYCTTDNYGRYYTTVYTIVSFGALTGVPIAGQILQTSGGSYTGLIIFAGAAYVAGVACFSAIWIMNKIRPQANKSEENQGDTT</sequence>
<dbReference type="PROSITE" id="PS50850">
    <property type="entry name" value="MFS"/>
    <property type="match status" value="1"/>
</dbReference>
<dbReference type="KEGG" id="amus:LMH87_008914"/>
<dbReference type="PANTHER" id="PTHR11360:SF177">
    <property type="entry name" value="RIBOFLAVIN TRANSPORTER MCH5"/>
    <property type="match status" value="1"/>
</dbReference>
<keyword evidence="3" id="KW-0812">Transmembrane</keyword>
<dbReference type="PANTHER" id="PTHR11360">
    <property type="entry name" value="MONOCARBOXYLATE TRANSPORTER"/>
    <property type="match status" value="1"/>
</dbReference>
<dbReference type="GO" id="GO:0022857">
    <property type="term" value="F:transmembrane transporter activity"/>
    <property type="evidence" value="ECO:0007669"/>
    <property type="project" value="InterPro"/>
</dbReference>
<feature type="transmembrane region" description="Helical" evidence="3">
    <location>
        <begin position="330"/>
        <end position="349"/>
    </location>
</feature>
<feature type="transmembrane region" description="Helical" evidence="3">
    <location>
        <begin position="129"/>
        <end position="145"/>
    </location>
</feature>